<keyword evidence="2 6" id="KW-0662">Pyridine nucleotide biosynthesis</keyword>
<comment type="function">
    <text evidence="6">Specifically catalyzes the NAD or NADP-dependent dehydrogenation of L-aspartate to iminoaspartate.</text>
</comment>
<proteinExistence type="inferred from homology"/>
<comment type="catalytic activity">
    <reaction evidence="6">
        <text>L-aspartate + NADP(+) + H2O = oxaloacetate + NH4(+) + NADPH + H(+)</text>
        <dbReference type="Rhea" id="RHEA:11784"/>
        <dbReference type="ChEBI" id="CHEBI:15377"/>
        <dbReference type="ChEBI" id="CHEBI:15378"/>
        <dbReference type="ChEBI" id="CHEBI:16452"/>
        <dbReference type="ChEBI" id="CHEBI:28938"/>
        <dbReference type="ChEBI" id="CHEBI:29991"/>
        <dbReference type="ChEBI" id="CHEBI:57783"/>
        <dbReference type="ChEBI" id="CHEBI:58349"/>
        <dbReference type="EC" id="1.4.1.21"/>
    </reaction>
</comment>
<comment type="catalytic activity">
    <reaction evidence="6">
        <text>L-aspartate + NAD(+) + H2O = oxaloacetate + NH4(+) + NADH + H(+)</text>
        <dbReference type="Rhea" id="RHEA:11788"/>
        <dbReference type="ChEBI" id="CHEBI:15377"/>
        <dbReference type="ChEBI" id="CHEBI:15378"/>
        <dbReference type="ChEBI" id="CHEBI:16452"/>
        <dbReference type="ChEBI" id="CHEBI:28938"/>
        <dbReference type="ChEBI" id="CHEBI:29991"/>
        <dbReference type="ChEBI" id="CHEBI:57540"/>
        <dbReference type="ChEBI" id="CHEBI:57945"/>
        <dbReference type="EC" id="1.4.1.21"/>
    </reaction>
</comment>
<keyword evidence="11" id="KW-1185">Reference proteome</keyword>
<dbReference type="STRING" id="1462993.A6V36_18130"/>
<organism evidence="9 12">
    <name type="scientific">Paraburkholderia ginsengiterrae</name>
    <dbReference type="NCBI Taxonomy" id="1462993"/>
    <lineage>
        <taxon>Bacteria</taxon>
        <taxon>Pseudomonadati</taxon>
        <taxon>Pseudomonadota</taxon>
        <taxon>Betaproteobacteria</taxon>
        <taxon>Burkholderiales</taxon>
        <taxon>Burkholderiaceae</taxon>
        <taxon>Paraburkholderia</taxon>
    </lineage>
</organism>
<evidence type="ECO:0000256" key="1">
    <source>
        <dbReference type="ARBA" id="ARBA00008331"/>
    </source>
</evidence>
<dbReference type="Pfam" id="PF03447">
    <property type="entry name" value="NAD_binding_3"/>
    <property type="match status" value="1"/>
</dbReference>
<keyword evidence="4 6" id="KW-0560">Oxidoreductase</keyword>
<dbReference type="GO" id="GO:0051287">
    <property type="term" value="F:NAD binding"/>
    <property type="evidence" value="ECO:0007669"/>
    <property type="project" value="UniProtKB-UniRule"/>
</dbReference>
<dbReference type="PANTHER" id="PTHR31873">
    <property type="entry name" value="L-ASPARTATE DEHYDROGENASE-RELATED"/>
    <property type="match status" value="1"/>
</dbReference>
<dbReference type="InterPro" id="IPR005106">
    <property type="entry name" value="Asp/hSer_DH_NAD-bd"/>
</dbReference>
<dbReference type="InterPro" id="IPR002811">
    <property type="entry name" value="Asp_DH"/>
</dbReference>
<evidence type="ECO:0000259" key="7">
    <source>
        <dbReference type="Pfam" id="PF01958"/>
    </source>
</evidence>
<dbReference type="EMBL" id="LXKA01000382">
    <property type="protein sequence ID" value="OAJ52046.1"/>
    <property type="molecule type" value="Genomic_DNA"/>
</dbReference>
<evidence type="ECO:0000313" key="10">
    <source>
        <dbReference type="EMBL" id="OAJ63408.1"/>
    </source>
</evidence>
<dbReference type="GO" id="GO:0009435">
    <property type="term" value="P:NAD+ biosynthetic process"/>
    <property type="evidence" value="ECO:0007669"/>
    <property type="project" value="UniProtKB-UniRule"/>
</dbReference>
<evidence type="ECO:0000313" key="12">
    <source>
        <dbReference type="Proteomes" id="UP000078116"/>
    </source>
</evidence>
<evidence type="ECO:0000256" key="5">
    <source>
        <dbReference type="ARBA" id="ARBA00023027"/>
    </source>
</evidence>
<comment type="caution">
    <text evidence="9">The sequence shown here is derived from an EMBL/GenBank/DDBJ whole genome shotgun (WGS) entry which is preliminary data.</text>
</comment>
<feature type="active site" evidence="6">
    <location>
        <position position="226"/>
    </location>
</feature>
<dbReference type="InterPro" id="IPR020626">
    <property type="entry name" value="Asp_DH_prok"/>
</dbReference>
<dbReference type="GO" id="GO:0016639">
    <property type="term" value="F:oxidoreductase activity, acting on the CH-NH2 group of donors, NAD or NADP as acceptor"/>
    <property type="evidence" value="ECO:0007669"/>
    <property type="project" value="UniProtKB-UniRule"/>
</dbReference>
<name>A0A1A9MW28_9BURK</name>
<dbReference type="PIRSF" id="PIRSF005227">
    <property type="entry name" value="Asp_dh_NAD_syn"/>
    <property type="match status" value="1"/>
</dbReference>
<sequence length="274" mass="28642">MDNFENVRPKRVGIAVLGTVGKSLAKALDRGIPGVELVAVAARNESAARDWLSGLSSSPKIASFEEIAETCDVVIECAPAQLLPQIAEPALRAGRQVVVLSCGALLDNDHLTGLAAQHGGQIMVPSGALLGLDAVTAAAEGEISSVQMITRKPVSGLLGAPYLLDRGISLDGCTERTLVFSGTAREAARGFPANLNVAVALALAGIGPDRTQLEIWADPDLKRNTHTITVESDAARLSMTIENIPTENPKTGRITAQSILALLRKMSTPLRVGS</sequence>
<feature type="domain" description="Aspartate dehydrogenase" evidence="7">
    <location>
        <begin position="174"/>
        <end position="259"/>
    </location>
</feature>
<dbReference type="Gene3D" id="3.40.50.720">
    <property type="entry name" value="NAD(P)-binding Rossmann-like Domain"/>
    <property type="match status" value="1"/>
</dbReference>
<dbReference type="EMBL" id="LXJZ01000020">
    <property type="protein sequence ID" value="OAJ63408.1"/>
    <property type="molecule type" value="Genomic_DNA"/>
</dbReference>
<dbReference type="GO" id="GO:0033735">
    <property type="term" value="F:aspartate dehydrogenase [NAD(P)+] activity"/>
    <property type="evidence" value="ECO:0007669"/>
    <property type="project" value="UniProtKB-EC"/>
</dbReference>
<dbReference type="NCBIfam" id="NF009825">
    <property type="entry name" value="PRK13302.1"/>
    <property type="match status" value="1"/>
</dbReference>
<evidence type="ECO:0000259" key="8">
    <source>
        <dbReference type="Pfam" id="PF03447"/>
    </source>
</evidence>
<comment type="miscellaneous">
    <text evidence="6">The iminoaspartate product is unstable in aqueous solution and can decompose to oxaloacetate and ammonia.</text>
</comment>
<dbReference type="InterPro" id="IPR011182">
    <property type="entry name" value="L-Asp_DH"/>
</dbReference>
<dbReference type="Proteomes" id="UP000077961">
    <property type="component" value="Unassembled WGS sequence"/>
</dbReference>
<evidence type="ECO:0000256" key="2">
    <source>
        <dbReference type="ARBA" id="ARBA00022642"/>
    </source>
</evidence>
<evidence type="ECO:0000313" key="11">
    <source>
        <dbReference type="Proteomes" id="UP000077961"/>
    </source>
</evidence>
<dbReference type="SUPFAM" id="SSF51735">
    <property type="entry name" value="NAD(P)-binding Rossmann-fold domains"/>
    <property type="match status" value="1"/>
</dbReference>
<comment type="similarity">
    <text evidence="1 6">Belongs to the L-aspartate dehydrogenase family.</text>
</comment>
<dbReference type="SUPFAM" id="SSF55347">
    <property type="entry name" value="Glyceraldehyde-3-phosphate dehydrogenase-like, C-terminal domain"/>
    <property type="match status" value="1"/>
</dbReference>
<evidence type="ECO:0000256" key="4">
    <source>
        <dbReference type="ARBA" id="ARBA00023002"/>
    </source>
</evidence>
<dbReference type="UniPathway" id="UPA00253">
    <property type="reaction ID" value="UER00456"/>
</dbReference>
<feature type="domain" description="Aspartate/homoserine dehydrogenase NAD-binding" evidence="8">
    <location>
        <begin position="17"/>
        <end position="125"/>
    </location>
</feature>
<protein>
    <recommendedName>
        <fullName evidence="6">L-aspartate dehydrogenase</fullName>
        <ecNumber evidence="6">1.4.1.21</ecNumber>
    </recommendedName>
</protein>
<keyword evidence="5 6" id="KW-0520">NAD</keyword>
<dbReference type="HAMAP" id="MF_01265">
    <property type="entry name" value="NadX"/>
    <property type="match status" value="1"/>
</dbReference>
<dbReference type="Proteomes" id="UP000078116">
    <property type="component" value="Unassembled WGS sequence"/>
</dbReference>
<dbReference type="PANTHER" id="PTHR31873:SF6">
    <property type="entry name" value="ASPARTATE DEHYDROGENASE DOMAIN-CONTAINING PROTEIN"/>
    <property type="match status" value="1"/>
</dbReference>
<dbReference type="RefSeq" id="WP_064265074.1">
    <property type="nucleotide sequence ID" value="NZ_LXJZ01000020.1"/>
</dbReference>
<keyword evidence="3 6" id="KW-0521">NADP</keyword>
<evidence type="ECO:0000256" key="6">
    <source>
        <dbReference type="HAMAP-Rule" id="MF_01265"/>
    </source>
</evidence>
<dbReference type="InterPro" id="IPR036291">
    <property type="entry name" value="NAD(P)-bd_dom_sf"/>
</dbReference>
<evidence type="ECO:0000313" key="9">
    <source>
        <dbReference type="EMBL" id="OAJ52046.1"/>
    </source>
</evidence>
<gene>
    <name evidence="6" type="primary">nadX</name>
    <name evidence="10" type="ORF">A6V36_18130</name>
    <name evidence="9" type="ORF">A6V37_10310</name>
</gene>
<comment type="pathway">
    <text evidence="6">Cofactor biosynthesis; NAD(+) biosynthesis; iminoaspartate from L-aspartate (dehydrogenase route): step 1/1.</text>
</comment>
<dbReference type="AlphaFoldDB" id="A0A1A9MW28"/>
<feature type="binding site" evidence="6">
    <location>
        <position position="128"/>
    </location>
    <ligand>
        <name>NAD(+)</name>
        <dbReference type="ChEBI" id="CHEBI:57540"/>
    </ligand>
</feature>
<accession>A0A1A9MW28</accession>
<dbReference type="EC" id="1.4.1.21" evidence="6"/>
<feature type="binding site" evidence="6">
    <location>
        <position position="196"/>
    </location>
    <ligand>
        <name>NAD(+)</name>
        <dbReference type="ChEBI" id="CHEBI:57540"/>
    </ligand>
</feature>
<dbReference type="Gene3D" id="3.30.360.10">
    <property type="entry name" value="Dihydrodipicolinate Reductase, domain 2"/>
    <property type="match status" value="1"/>
</dbReference>
<evidence type="ECO:0000256" key="3">
    <source>
        <dbReference type="ARBA" id="ARBA00022857"/>
    </source>
</evidence>
<dbReference type="GO" id="GO:0050661">
    <property type="term" value="F:NADP binding"/>
    <property type="evidence" value="ECO:0007669"/>
    <property type="project" value="UniProtKB-UniRule"/>
</dbReference>
<dbReference type="OrthoDB" id="7056904at2"/>
<reference evidence="11 12" key="1">
    <citation type="submission" date="2016-04" db="EMBL/GenBank/DDBJ databases">
        <title>Reclassification of Paraburkholderia panaciterrae (Farh et al. 2015) Dobritsa &amp; Samadpour 2016 as a later homotypic synonym of Paraburkholderia ginsengiterrae (Farh et al. 2015) Dobritsa &amp; Samadpour 2016.</title>
        <authorList>
            <person name="Dobritsa A.P."/>
            <person name="Kutumbaka K."/>
            <person name="Samadpour M."/>
        </authorList>
    </citation>
    <scope>NUCLEOTIDE SEQUENCE [LARGE SCALE GENOMIC DNA]</scope>
    <source>
        <strain evidence="9 12">DCY85</strain>
        <strain evidence="10 11">DCY85-1</strain>
    </source>
</reference>
<dbReference type="Pfam" id="PF01958">
    <property type="entry name" value="Asp_DH_C"/>
    <property type="match status" value="1"/>
</dbReference>